<evidence type="ECO:0000259" key="3">
    <source>
        <dbReference type="Pfam" id="PF12245"/>
    </source>
</evidence>
<feature type="domain" description="Ig-like" evidence="3">
    <location>
        <begin position="1233"/>
        <end position="1281"/>
    </location>
</feature>
<evidence type="ECO:0000256" key="1">
    <source>
        <dbReference type="ARBA" id="ARBA00022999"/>
    </source>
</evidence>
<sequence>MTDNKKKSKRWLPLYAIISLVIFSAIIFTSNAIASDELDMKVQYAGDEWDLSDDPTQDPDWYTSKDQLTFKVDVSEYYQNLEEGDDSAIPFKVEASQGNRKATVDITKVTNEEGNFNGVYEVMVTPRNSSDGPIDISLNIEEDNNWEIPSEQSPISFTIDKDSEPPEINYSGIENQEVYYSDQELRIDIDEENIEDKSVTVTHNGNQVNPDVEWDGNKGTVLFSESGNYQVEITVVDKVGQETKEELTFYLNTEEPTLKAETELGNIVESGAVLTDNNFSFTIENGIAVDSAQLTIREDNSVIDKVNMETSGNKASVNYSFDEEGTYEVKAELEDAHNGEKHELEAFTITVDQSKPNITITDNNEKPVTDKEIYQNAFDLKLRVEDDNLNLDESSITVTYNSAESEEQREVALSYRDGVATAEYDVDDAGEYTIGGTLVDHAGNKSTIDVSFALYMESDLIDITDKTNNENLKEYYQDDVLVNVKYWDFNPIEKSFSVMKLNLITGEEEPYLDSSDLSSVVFMSWIEHFFQEGEYYLSIETQNIMGNTETEKRKFIVDKTDPEVTIDSPISDKEHITSSSLDEQDGKLFNLRVFDDYLEDYQAQLEVVDTDGKKQTWVDDDAGNWVNQDGTYHFNLNEELIGEEGDYTLSLQAEDEAGRTGEQALHFTIDDTAPVIELSEIDRFNDKKLKNTVTVREYNYEQNNVTIKIEKQNESGEFETYDSDDFDEWENSGLTSEAKFPFVEDGTYRITVNAVDAAGNKAERQRSVFTIDTENPNSTISGVEHQKHYTEGQTVQVDIQDNHIDEAATTLAVNEWNHNSEQFEKSDIDSALAFDRKQAEWRHEFEDEGTYEIIVKAKDKAGRDAEEAHVIFTIDQTDPVVSIDNIKNKTYYDNDLTATFTVDELNYRDNNVTFEVTKGDENYTEQVEGDEGEDWRNAAKQSELTYTFDEDGDYEVKLRAEDKAGNASGSDPISRTFTIDKTNPSISVEGVEKGRYYDNNRDVEVQINDTNFADYELTVTKDEEEYEIEDIEEKDTSISFEHEFKEDGDYVLELSAVDRAGNQSTKVVSFTVDKTDPVILITDEIADFISSDDIEENFIPIKLTEKNIKSKEVTISRVDNDGKKKTYSEEDTGEWIDNGKVHRYDLNESFFEKDGDYEIVVVAEDKAGNTDKASLSFTVDNIAPIIDLSDLNEFNDAAQTETIKVTEHNYNTNKVDIKVYRENAQDEFVPYDDNFASWKNKQEVTSLDFPFTKDGKYRVEVRATDAAGNTAKAKTDVFTIDTVNPDLSITGVTQDTHYRNSKEVRASVKDANVNKSGTVLGVYRLNSSTGKMVPFNANEQPTFTRRSMDWRYQFSTANEGTYRVQLNATDLAGNKGEEQSVDFTIDNTAPVLSIDNITDGTYYDAGRSVEMSILETNHRQNKVQFEVTRNGQDMTNTVQGSRGPSWRTASKLSSLSYHFSQDGAYSIELNATDEAGNRAKTAKKEFVVDTVQPDIEISGVEDGEYYNEDVPVSVRIADVNLDNNTIHVTRNGENYPVGNFSITNNPYENSFANLSHTFSQEGDYEIVVDASDKANNQQSQSIAFTIDKTPPVITPVMGEGDQELEDGSFINRVFQPQFLLDNEEDTIVSVRLNDGSNIAGNIPLASTEMEYNYEVLARDKAGNETTLSISFTLDTTRPELSITGIIGNFTNENVSPHVEYSDRNLDEERTSVTLNGETFRNGMELTGEQDYILEAVITDLADNVTEQSIVFTIDKTGPKIIFKEPLSGQYFNSVVIPDIIIEAMTGYDIIALTLNGEPYELGDPIETEGKHVLYFEVMDQAGNIEQLTVEFIIDLTVPVVIFDGIEENEEVVDAVDLSIQLDNQEDTIKSVSVNGEDYEGTVIEEDGVEVIHYHFSEIDEYNVEVTAYDEAGNEVTENLPFVIAERSLLSQFYENKPLLSGSIAGLLALIIGAITVLARRRAAATAE</sequence>
<name>A0A5Q2TGY9_9BACI</name>
<feature type="transmembrane region" description="Helical" evidence="2">
    <location>
        <begin position="1938"/>
        <end position="1958"/>
    </location>
</feature>
<organism evidence="5 6">
    <name type="scientific">Gracilibacillus salitolerans</name>
    <dbReference type="NCBI Taxonomy" id="2663022"/>
    <lineage>
        <taxon>Bacteria</taxon>
        <taxon>Bacillati</taxon>
        <taxon>Bacillota</taxon>
        <taxon>Bacilli</taxon>
        <taxon>Bacillales</taxon>
        <taxon>Bacillaceae</taxon>
        <taxon>Gracilibacillus</taxon>
    </lineage>
</organism>
<evidence type="ECO:0000256" key="2">
    <source>
        <dbReference type="SAM" id="Phobius"/>
    </source>
</evidence>
<feature type="transmembrane region" description="Helical" evidence="2">
    <location>
        <begin position="12"/>
        <end position="34"/>
    </location>
</feature>
<dbReference type="InterPro" id="IPR022038">
    <property type="entry name" value="Ig-like_bact"/>
</dbReference>
<accession>A0A5Q2TGY9</accession>
<keyword evidence="1" id="KW-0727">SH2 domain</keyword>
<keyword evidence="6" id="KW-1185">Reference proteome</keyword>
<dbReference type="PANTHER" id="PTHR15127">
    <property type="entry name" value="HEAVYWEIGHT, ISOFORM A"/>
    <property type="match status" value="1"/>
</dbReference>
<feature type="domain" description="Ig-like" evidence="4">
    <location>
        <begin position="1560"/>
        <end position="1636"/>
    </location>
</feature>
<dbReference type="Pfam" id="PF13750">
    <property type="entry name" value="Big_3_3"/>
    <property type="match status" value="4"/>
</dbReference>
<dbReference type="EMBL" id="CP045915">
    <property type="protein sequence ID" value="QGH34104.1"/>
    <property type="molecule type" value="Genomic_DNA"/>
</dbReference>
<feature type="domain" description="Ig-like" evidence="3">
    <location>
        <begin position="1461"/>
        <end position="1489"/>
    </location>
</feature>
<evidence type="ECO:0000313" key="6">
    <source>
        <dbReference type="Proteomes" id="UP000339690"/>
    </source>
</evidence>
<dbReference type="Gene3D" id="2.60.40.10">
    <property type="entry name" value="Immunoglobulins"/>
    <property type="match status" value="9"/>
</dbReference>
<dbReference type="InterPro" id="IPR051846">
    <property type="entry name" value="SH2_domain_adapters"/>
</dbReference>
<keyword evidence="2" id="KW-0812">Transmembrane</keyword>
<feature type="domain" description="Ig-like" evidence="4">
    <location>
        <begin position="1037"/>
        <end position="1178"/>
    </location>
</feature>
<gene>
    <name evidence="5" type="ORF">GI584_08755</name>
</gene>
<proteinExistence type="predicted"/>
<dbReference type="InterPro" id="IPR013783">
    <property type="entry name" value="Ig-like_fold"/>
</dbReference>
<feature type="domain" description="Ig-like" evidence="4">
    <location>
        <begin position="1350"/>
        <end position="1413"/>
    </location>
</feature>
<feature type="domain" description="Ig-like" evidence="4">
    <location>
        <begin position="320"/>
        <end position="461"/>
    </location>
</feature>
<keyword evidence="2" id="KW-0472">Membrane</keyword>
<evidence type="ECO:0000259" key="4">
    <source>
        <dbReference type="Pfam" id="PF13750"/>
    </source>
</evidence>
<dbReference type="RefSeq" id="WP_153790998.1">
    <property type="nucleotide sequence ID" value="NZ_CP045915.1"/>
</dbReference>
<dbReference type="PANTHER" id="PTHR15127:SF32">
    <property type="entry name" value="HEAVYWEIGHT, ISOFORM A"/>
    <property type="match status" value="1"/>
</dbReference>
<keyword evidence="2" id="KW-1133">Transmembrane helix</keyword>
<dbReference type="KEGG" id="grc:GI584_08755"/>
<reference evidence="5 6" key="1">
    <citation type="submission" date="2019-11" db="EMBL/GenBank/DDBJ databases">
        <title>Gracilibacillus salitolerans sp. nov., a moderate halophile isolated from a saline soil in northwest China.</title>
        <authorList>
            <person name="Gan L."/>
        </authorList>
    </citation>
    <scope>NUCLEOTIDE SEQUENCE [LARGE SCALE GENOMIC DNA]</scope>
    <source>
        <strain evidence="5 6">SCU50</strain>
    </source>
</reference>
<dbReference type="Proteomes" id="UP000339690">
    <property type="component" value="Chromosome"/>
</dbReference>
<dbReference type="Pfam" id="PF12245">
    <property type="entry name" value="Big_3_2"/>
    <property type="match status" value="2"/>
</dbReference>
<dbReference type="GO" id="GO:0001784">
    <property type="term" value="F:phosphotyrosine residue binding"/>
    <property type="evidence" value="ECO:0007669"/>
    <property type="project" value="TreeGrafter"/>
</dbReference>
<evidence type="ECO:0000313" key="5">
    <source>
        <dbReference type="EMBL" id="QGH34104.1"/>
    </source>
</evidence>
<protein>
    <recommendedName>
        <fullName evidence="3 4">Ig-like domain-containing protein</fullName>
    </recommendedName>
</protein>